<sequence>MRETDLKSKNAKEKKKQQNQRKQTIKGKKVHQIEKLLKNDKYMIQNLILKVIIHKRRQRKRSNQSIKRKKPVVKEFYSMENRCSPYSLLSVILRLSKQQNECVRSIGVGCLLKMKITNIPVVTP</sequence>
<dbReference type="AlphaFoldDB" id="A0A9R1WPQ5"/>
<proteinExistence type="predicted"/>
<feature type="compositionally biased region" description="Basic residues" evidence="1">
    <location>
        <begin position="12"/>
        <end position="27"/>
    </location>
</feature>
<protein>
    <submittedName>
        <fullName evidence="2">Uncharacterized protein</fullName>
    </submittedName>
</protein>
<name>A0A9R1WPQ5_LACSA</name>
<gene>
    <name evidence="2" type="ORF">LSAT_V11C100046800</name>
</gene>
<dbReference type="Proteomes" id="UP000235145">
    <property type="component" value="Unassembled WGS sequence"/>
</dbReference>
<keyword evidence="3" id="KW-1185">Reference proteome</keyword>
<evidence type="ECO:0000256" key="1">
    <source>
        <dbReference type="SAM" id="MobiDB-lite"/>
    </source>
</evidence>
<evidence type="ECO:0000313" key="3">
    <source>
        <dbReference type="Proteomes" id="UP000235145"/>
    </source>
</evidence>
<dbReference type="EMBL" id="NBSK02000001">
    <property type="protein sequence ID" value="KAJ0226605.1"/>
    <property type="molecule type" value="Genomic_DNA"/>
</dbReference>
<feature type="compositionally biased region" description="Basic and acidic residues" evidence="1">
    <location>
        <begin position="1"/>
        <end position="11"/>
    </location>
</feature>
<organism evidence="2 3">
    <name type="scientific">Lactuca sativa</name>
    <name type="common">Garden lettuce</name>
    <dbReference type="NCBI Taxonomy" id="4236"/>
    <lineage>
        <taxon>Eukaryota</taxon>
        <taxon>Viridiplantae</taxon>
        <taxon>Streptophyta</taxon>
        <taxon>Embryophyta</taxon>
        <taxon>Tracheophyta</taxon>
        <taxon>Spermatophyta</taxon>
        <taxon>Magnoliopsida</taxon>
        <taxon>eudicotyledons</taxon>
        <taxon>Gunneridae</taxon>
        <taxon>Pentapetalae</taxon>
        <taxon>asterids</taxon>
        <taxon>campanulids</taxon>
        <taxon>Asterales</taxon>
        <taxon>Asteraceae</taxon>
        <taxon>Cichorioideae</taxon>
        <taxon>Cichorieae</taxon>
        <taxon>Lactucinae</taxon>
        <taxon>Lactuca</taxon>
    </lineage>
</organism>
<evidence type="ECO:0000313" key="2">
    <source>
        <dbReference type="EMBL" id="KAJ0226605.1"/>
    </source>
</evidence>
<comment type="caution">
    <text evidence="2">The sequence shown here is derived from an EMBL/GenBank/DDBJ whole genome shotgun (WGS) entry which is preliminary data.</text>
</comment>
<reference evidence="2 3" key="1">
    <citation type="journal article" date="2017" name="Nat. Commun.">
        <title>Genome assembly with in vitro proximity ligation data and whole-genome triplication in lettuce.</title>
        <authorList>
            <person name="Reyes-Chin-Wo S."/>
            <person name="Wang Z."/>
            <person name="Yang X."/>
            <person name="Kozik A."/>
            <person name="Arikit S."/>
            <person name="Song C."/>
            <person name="Xia L."/>
            <person name="Froenicke L."/>
            <person name="Lavelle D.O."/>
            <person name="Truco M.J."/>
            <person name="Xia R."/>
            <person name="Zhu S."/>
            <person name="Xu C."/>
            <person name="Xu H."/>
            <person name="Xu X."/>
            <person name="Cox K."/>
            <person name="Korf I."/>
            <person name="Meyers B.C."/>
            <person name="Michelmore R.W."/>
        </authorList>
    </citation>
    <scope>NUCLEOTIDE SEQUENCE [LARGE SCALE GENOMIC DNA]</scope>
    <source>
        <strain evidence="3">cv. Salinas</strain>
        <tissue evidence="2">Seedlings</tissue>
    </source>
</reference>
<feature type="region of interest" description="Disordered" evidence="1">
    <location>
        <begin position="1"/>
        <end position="27"/>
    </location>
</feature>
<accession>A0A9R1WPQ5</accession>